<dbReference type="Proteomes" id="UP000077266">
    <property type="component" value="Unassembled WGS sequence"/>
</dbReference>
<dbReference type="InParanoid" id="A0A165HRH5"/>
<accession>A0A165HRH5</accession>
<feature type="region of interest" description="Disordered" evidence="1">
    <location>
        <begin position="551"/>
        <end position="608"/>
    </location>
</feature>
<keyword evidence="3" id="KW-1185">Reference proteome</keyword>
<feature type="compositionally biased region" description="Basic residues" evidence="1">
    <location>
        <begin position="585"/>
        <end position="600"/>
    </location>
</feature>
<evidence type="ECO:0000313" key="2">
    <source>
        <dbReference type="EMBL" id="KZV92360.1"/>
    </source>
</evidence>
<dbReference type="EMBL" id="KV426010">
    <property type="protein sequence ID" value="KZV92360.1"/>
    <property type="molecule type" value="Genomic_DNA"/>
</dbReference>
<protein>
    <submittedName>
        <fullName evidence="2">Uncharacterized protein</fullName>
    </submittedName>
</protein>
<evidence type="ECO:0000256" key="1">
    <source>
        <dbReference type="SAM" id="MobiDB-lite"/>
    </source>
</evidence>
<organism evidence="2 3">
    <name type="scientific">Exidia glandulosa HHB12029</name>
    <dbReference type="NCBI Taxonomy" id="1314781"/>
    <lineage>
        <taxon>Eukaryota</taxon>
        <taxon>Fungi</taxon>
        <taxon>Dikarya</taxon>
        <taxon>Basidiomycota</taxon>
        <taxon>Agaricomycotina</taxon>
        <taxon>Agaricomycetes</taxon>
        <taxon>Auriculariales</taxon>
        <taxon>Exidiaceae</taxon>
        <taxon>Exidia</taxon>
    </lineage>
</organism>
<name>A0A165HRH5_EXIGL</name>
<sequence>MAVVPRRQPSGVVSTGLSVATVALNVAGAAADAVPIAKQILNCAAQISAAAEKIQKKRDAMYTLVEKADIYATQINIAVAGRVLTASLERRLERLYSVFLKIEALVDAKAGGKNNALTRVWRNVVTKPSRAETLVVELEREIQLFQLLTGLQLSLVVDNTARAVEDTARAVDDTARAVIADARYDGQFRVLRDCDIDKRNIIARCETDEGTVIWASARVDRQLMVIRYLDSSSSAKRNDGVVARVAQRRRTPYHEYLENVKKVSTIVGSHPHVVQFYGRHVQGPAAVFRSGTYPLSEHVRNMIATKGDIENSSAECIRLAYKILDASFHLNDIHGLTWIGEEVLVDEYGEPHIGLFDDIGRTGSEQRLVRSLDVCSKIFIYFASQWIYETGVVDHAHNSHLHSTITQQLRDGNDTDSLQQVWDIIRQEQLLVEYHMSVFPIISGNLSLSHEMIARRCFQMWAPGPTINFLQGVLLGDATTSSQVTVYFWRNGDEDLLTGDICTYDGRHLRHGYFNISLPAGGPLSAKVALAAGRLLPGDFDTWDGSTVRIYQNDGRGDHSEYDTESGGSEDEYSNHDDGRGGRVTVRRRKAKTTRRRREARRAIEMSM</sequence>
<gene>
    <name evidence="2" type="ORF">EXIGLDRAFT_718448</name>
</gene>
<proteinExistence type="predicted"/>
<dbReference type="AlphaFoldDB" id="A0A165HRH5"/>
<evidence type="ECO:0000313" key="3">
    <source>
        <dbReference type="Proteomes" id="UP000077266"/>
    </source>
</evidence>
<dbReference type="OrthoDB" id="3319207at2759"/>
<reference evidence="2 3" key="1">
    <citation type="journal article" date="2016" name="Mol. Biol. Evol.">
        <title>Comparative Genomics of Early-Diverging Mushroom-Forming Fungi Provides Insights into the Origins of Lignocellulose Decay Capabilities.</title>
        <authorList>
            <person name="Nagy L.G."/>
            <person name="Riley R."/>
            <person name="Tritt A."/>
            <person name="Adam C."/>
            <person name="Daum C."/>
            <person name="Floudas D."/>
            <person name="Sun H."/>
            <person name="Yadav J.S."/>
            <person name="Pangilinan J."/>
            <person name="Larsson K.H."/>
            <person name="Matsuura K."/>
            <person name="Barry K."/>
            <person name="Labutti K."/>
            <person name="Kuo R."/>
            <person name="Ohm R.A."/>
            <person name="Bhattacharya S.S."/>
            <person name="Shirouzu T."/>
            <person name="Yoshinaga Y."/>
            <person name="Martin F.M."/>
            <person name="Grigoriev I.V."/>
            <person name="Hibbett D.S."/>
        </authorList>
    </citation>
    <scope>NUCLEOTIDE SEQUENCE [LARGE SCALE GENOMIC DNA]</scope>
    <source>
        <strain evidence="2 3">HHB12029</strain>
    </source>
</reference>